<dbReference type="EMBL" id="FUZE01000026">
    <property type="protein sequence ID" value="SKC07000.1"/>
    <property type="molecule type" value="Genomic_DNA"/>
</dbReference>
<sequence length="33" mass="3480">MSEAVAILAMLFLVILAMTAFVIVSKNAGKAKK</sequence>
<organism evidence="3 5">
    <name type="scientific">Chryseobacterium balustinum</name>
    <dbReference type="NCBI Taxonomy" id="246"/>
    <lineage>
        <taxon>Bacteria</taxon>
        <taxon>Pseudomonadati</taxon>
        <taxon>Bacteroidota</taxon>
        <taxon>Flavobacteriia</taxon>
        <taxon>Flavobacteriales</taxon>
        <taxon>Weeksellaceae</taxon>
        <taxon>Chryseobacterium group</taxon>
        <taxon>Chryseobacterium</taxon>
    </lineage>
</organism>
<feature type="transmembrane region" description="Helical" evidence="1">
    <location>
        <begin position="6"/>
        <end position="24"/>
    </location>
</feature>
<dbReference type="AlphaFoldDB" id="A0AAX2IPY5"/>
<evidence type="ECO:0000313" key="3">
    <source>
        <dbReference type="EMBL" id="SQA91825.1"/>
    </source>
</evidence>
<keyword evidence="4" id="KW-1185">Reference proteome</keyword>
<dbReference type="EMBL" id="UAVR01000017">
    <property type="protein sequence ID" value="SQA91825.1"/>
    <property type="molecule type" value="Genomic_DNA"/>
</dbReference>
<gene>
    <name evidence="3" type="ORF">NCTC11212_03462</name>
    <name evidence="2" type="ORF">SAMN05421800_12629</name>
</gene>
<keyword evidence="1" id="KW-0472">Membrane</keyword>
<evidence type="ECO:0000256" key="1">
    <source>
        <dbReference type="SAM" id="Phobius"/>
    </source>
</evidence>
<name>A0AAX2IPY5_9FLAO</name>
<evidence type="ECO:0000313" key="4">
    <source>
        <dbReference type="Proteomes" id="UP000190669"/>
    </source>
</evidence>
<accession>A0AAX2IPY5</accession>
<keyword evidence="1" id="KW-1133">Transmembrane helix</keyword>
<dbReference type="Proteomes" id="UP000251937">
    <property type="component" value="Unassembled WGS sequence"/>
</dbReference>
<proteinExistence type="predicted"/>
<reference evidence="2 4" key="1">
    <citation type="submission" date="2017-02" db="EMBL/GenBank/DDBJ databases">
        <authorList>
            <person name="Varghese N."/>
            <person name="Submissions S."/>
        </authorList>
    </citation>
    <scope>NUCLEOTIDE SEQUENCE [LARGE SCALE GENOMIC DNA]</scope>
    <source>
        <strain evidence="2 4">DSM 16775</strain>
    </source>
</reference>
<protein>
    <submittedName>
        <fullName evidence="3">Uncharacterized protein</fullName>
    </submittedName>
</protein>
<evidence type="ECO:0000313" key="2">
    <source>
        <dbReference type="EMBL" id="SKC07000.1"/>
    </source>
</evidence>
<evidence type="ECO:0000313" key="5">
    <source>
        <dbReference type="Proteomes" id="UP000251937"/>
    </source>
</evidence>
<reference evidence="3 5" key="2">
    <citation type="submission" date="2018-06" db="EMBL/GenBank/DDBJ databases">
        <authorList>
            <consortium name="Pathogen Informatics"/>
            <person name="Doyle S."/>
        </authorList>
    </citation>
    <scope>NUCLEOTIDE SEQUENCE [LARGE SCALE GENOMIC DNA]</scope>
    <source>
        <strain evidence="3 5">NCTC11212</strain>
    </source>
</reference>
<keyword evidence="1" id="KW-0812">Transmembrane</keyword>
<dbReference type="Proteomes" id="UP000190669">
    <property type="component" value="Unassembled WGS sequence"/>
</dbReference>
<comment type="caution">
    <text evidence="3">The sequence shown here is derived from an EMBL/GenBank/DDBJ whole genome shotgun (WGS) entry which is preliminary data.</text>
</comment>